<keyword evidence="2" id="KW-0949">S-adenosyl-L-methionine</keyword>
<dbReference type="AlphaFoldDB" id="A0A2S8FXQ5"/>
<dbReference type="SFLD" id="SFLDG01065">
    <property type="entry name" value="anaerobic_coproporphyrinogen-I"/>
    <property type="match status" value="2"/>
</dbReference>
<evidence type="ECO:0000256" key="1">
    <source>
        <dbReference type="ARBA" id="ARBA00006100"/>
    </source>
</evidence>
<dbReference type="OrthoDB" id="9808022at2"/>
<comment type="caution">
    <text evidence="4">The sequence shown here is derived from an EMBL/GenBank/DDBJ whole genome shotgun (WGS) entry which is preliminary data.</text>
</comment>
<dbReference type="PANTHER" id="PTHR13932">
    <property type="entry name" value="COPROPORPHYRINIGEN III OXIDASE"/>
    <property type="match status" value="1"/>
</dbReference>
<dbReference type="EMBL" id="PUIA01000017">
    <property type="protein sequence ID" value="PQO36966.1"/>
    <property type="molecule type" value="Genomic_DNA"/>
</dbReference>
<keyword evidence="2" id="KW-0408">Iron</keyword>
<dbReference type="SFLD" id="SFLDS00029">
    <property type="entry name" value="Radical_SAM"/>
    <property type="match status" value="2"/>
</dbReference>
<keyword evidence="2" id="KW-0143">Chaperone</keyword>
<dbReference type="InterPro" id="IPR023404">
    <property type="entry name" value="rSAM_horseshoe"/>
</dbReference>
<comment type="similarity">
    <text evidence="1">Belongs to the anaerobic coproporphyrinogen-III oxidase family. HemW subfamily.</text>
</comment>
<evidence type="ECO:0000256" key="2">
    <source>
        <dbReference type="RuleBase" id="RU364116"/>
    </source>
</evidence>
<dbReference type="SUPFAM" id="SSF102114">
    <property type="entry name" value="Radical SAM enzymes"/>
    <property type="match status" value="1"/>
</dbReference>
<accession>A0A2S8FXQ5</accession>
<feature type="domain" description="Radical SAM core" evidence="3">
    <location>
        <begin position="6"/>
        <end position="238"/>
    </location>
</feature>
<keyword evidence="2" id="KW-0411">Iron-sulfur</keyword>
<protein>
    <recommendedName>
        <fullName evidence="2">Heme chaperone HemW</fullName>
    </recommendedName>
</protein>
<dbReference type="GO" id="GO:0004109">
    <property type="term" value="F:coproporphyrinogen oxidase activity"/>
    <property type="evidence" value="ECO:0007669"/>
    <property type="project" value="InterPro"/>
</dbReference>
<dbReference type="InterPro" id="IPR007197">
    <property type="entry name" value="rSAM"/>
</dbReference>
<keyword evidence="2" id="KW-0004">4Fe-4S</keyword>
<dbReference type="InterPro" id="IPR010723">
    <property type="entry name" value="HemN_C"/>
</dbReference>
<dbReference type="Gene3D" id="3.80.30.20">
    <property type="entry name" value="tm_1862 like domain"/>
    <property type="match status" value="1"/>
</dbReference>
<dbReference type="SFLD" id="SFLDF00288">
    <property type="entry name" value="HemN-like__clustered_with_nucl"/>
    <property type="match status" value="1"/>
</dbReference>
<reference evidence="4 5" key="1">
    <citation type="submission" date="2018-02" db="EMBL/GenBank/DDBJ databases">
        <title>Comparative genomes isolates from brazilian mangrove.</title>
        <authorList>
            <person name="Araujo J.E."/>
            <person name="Taketani R.G."/>
            <person name="Silva M.C.P."/>
            <person name="Loureco M.V."/>
            <person name="Andreote F.D."/>
        </authorList>
    </citation>
    <scope>NUCLEOTIDE SEQUENCE [LARGE SCALE GENOMIC DNA]</scope>
    <source>
        <strain evidence="4 5">HEX-2 MGV</strain>
    </source>
</reference>
<dbReference type="Pfam" id="PF06969">
    <property type="entry name" value="HemN_C"/>
    <property type="match status" value="1"/>
</dbReference>
<evidence type="ECO:0000313" key="5">
    <source>
        <dbReference type="Proteomes" id="UP000240009"/>
    </source>
</evidence>
<dbReference type="InterPro" id="IPR006638">
    <property type="entry name" value="Elp3/MiaA/NifB-like_rSAM"/>
</dbReference>
<dbReference type="SFLD" id="SFLDF00562">
    <property type="entry name" value="HemN-like__clustered_with_heat"/>
    <property type="match status" value="1"/>
</dbReference>
<comment type="function">
    <text evidence="2">Probably acts as a heme chaperone, transferring heme to an unknown acceptor. Binds one molecule of heme per monomer, possibly covalently. Binds 1 [4Fe-4S] cluster. The cluster is coordinated with 3 cysteines and an exchangeable S-adenosyl-L-methionine.</text>
</comment>
<organism evidence="4 5">
    <name type="scientific">Blastopirellula marina</name>
    <dbReference type="NCBI Taxonomy" id="124"/>
    <lineage>
        <taxon>Bacteria</taxon>
        <taxon>Pseudomonadati</taxon>
        <taxon>Planctomycetota</taxon>
        <taxon>Planctomycetia</taxon>
        <taxon>Pirellulales</taxon>
        <taxon>Pirellulaceae</taxon>
        <taxon>Blastopirellula</taxon>
    </lineage>
</organism>
<keyword evidence="2" id="KW-0349">Heme</keyword>
<dbReference type="GO" id="GO:0006779">
    <property type="term" value="P:porphyrin-containing compound biosynthetic process"/>
    <property type="evidence" value="ECO:0007669"/>
    <property type="project" value="InterPro"/>
</dbReference>
<dbReference type="PANTHER" id="PTHR13932:SF5">
    <property type="entry name" value="RADICAL S-ADENOSYL METHIONINE DOMAIN-CONTAINING PROTEIN 1, MITOCHONDRIAL"/>
    <property type="match status" value="1"/>
</dbReference>
<dbReference type="Pfam" id="PF04055">
    <property type="entry name" value="Radical_SAM"/>
    <property type="match status" value="1"/>
</dbReference>
<dbReference type="GO" id="GO:0046872">
    <property type="term" value="F:metal ion binding"/>
    <property type="evidence" value="ECO:0007669"/>
    <property type="project" value="UniProtKB-UniRule"/>
</dbReference>
<dbReference type="GO" id="GO:0051539">
    <property type="term" value="F:4 iron, 4 sulfur cluster binding"/>
    <property type="evidence" value="ECO:0007669"/>
    <property type="project" value="UniProtKB-UniRule"/>
</dbReference>
<dbReference type="Proteomes" id="UP000240009">
    <property type="component" value="Unassembled WGS sequence"/>
</dbReference>
<evidence type="ECO:0000259" key="3">
    <source>
        <dbReference type="PROSITE" id="PS51918"/>
    </source>
</evidence>
<dbReference type="GO" id="GO:0005737">
    <property type="term" value="C:cytoplasm"/>
    <property type="evidence" value="ECO:0007669"/>
    <property type="project" value="UniProtKB-SubCell"/>
</dbReference>
<proteinExistence type="inferred from homology"/>
<gene>
    <name evidence="4" type="ORF">C5Y96_07340</name>
</gene>
<dbReference type="InterPro" id="IPR058240">
    <property type="entry name" value="rSAM_sf"/>
</dbReference>
<evidence type="ECO:0000313" key="4">
    <source>
        <dbReference type="EMBL" id="PQO36966.1"/>
    </source>
</evidence>
<name>A0A2S8FXQ5_9BACT</name>
<dbReference type="InterPro" id="IPR034505">
    <property type="entry name" value="Coproporphyrinogen-III_oxidase"/>
</dbReference>
<sequence length="381" mass="43028">MSAPSGTNESPRSAYVHVPFCTHRCGYCNFTVIAGRDDLTGAYLEALETELEQLRQPYEVDTLFLGGGTPTHLSPQELERLLTLTTKWFPLAAGAELSVEANPIDIVPEKVDVLQSGGVNRVSLGVQSFRSDKLKLLERDHDRRQVEAAAELLLPRIPNLSFDLIFAAPGETLTQWEEDLRSAIALGTTHISTYGLTFEKGTTFWNRLHHDQLHEVDEELQREMYLAAIDYLTAAGFEHYEVSNFARRGYESRHNMQYWLGKRYFAAGPGASRHVGMIRETNHRSTTAYIRRMQQGTSPVAEHEELTSQMKATELLVFGLRMLAGVHIPTFKKDTGMTPWELCGTKIDQFMELGLLNHSYERLRLTREGLLLADTICVELL</sequence>
<keyword evidence="2" id="KW-0479">Metal-binding</keyword>
<dbReference type="NCBIfam" id="TIGR00539">
    <property type="entry name" value="hemN_rel"/>
    <property type="match status" value="1"/>
</dbReference>
<dbReference type="PROSITE" id="PS51918">
    <property type="entry name" value="RADICAL_SAM"/>
    <property type="match status" value="1"/>
</dbReference>
<dbReference type="InterPro" id="IPR004559">
    <property type="entry name" value="HemW-like"/>
</dbReference>
<dbReference type="RefSeq" id="WP_105351478.1">
    <property type="nucleotide sequence ID" value="NZ_PUIA01000017.1"/>
</dbReference>
<dbReference type="SMART" id="SM00729">
    <property type="entry name" value="Elp3"/>
    <property type="match status" value="1"/>
</dbReference>
<dbReference type="CDD" id="cd01335">
    <property type="entry name" value="Radical_SAM"/>
    <property type="match status" value="1"/>
</dbReference>
<comment type="subcellular location">
    <subcellularLocation>
        <location evidence="2">Cytoplasm</location>
    </subcellularLocation>
</comment>
<keyword evidence="2" id="KW-0963">Cytoplasm</keyword>